<dbReference type="GO" id="GO:0050660">
    <property type="term" value="F:flavin adenine dinucleotide binding"/>
    <property type="evidence" value="ECO:0007669"/>
    <property type="project" value="InterPro"/>
</dbReference>
<dbReference type="GO" id="GO:0004506">
    <property type="term" value="F:squalene monooxygenase activity"/>
    <property type="evidence" value="ECO:0007669"/>
    <property type="project" value="UniProtKB-EC"/>
</dbReference>
<evidence type="ECO:0000256" key="1">
    <source>
        <dbReference type="ARBA" id="ARBA00001974"/>
    </source>
</evidence>
<evidence type="ECO:0000256" key="3">
    <source>
        <dbReference type="ARBA" id="ARBA00004477"/>
    </source>
</evidence>
<keyword evidence="7 22" id="KW-0812">Transmembrane</keyword>
<dbReference type="InterPro" id="IPR040125">
    <property type="entry name" value="Squalene_monox"/>
</dbReference>
<evidence type="ECO:0000256" key="19">
    <source>
        <dbReference type="ARBA" id="ARBA00080528"/>
    </source>
</evidence>
<evidence type="ECO:0000256" key="22">
    <source>
        <dbReference type="SAM" id="Phobius"/>
    </source>
</evidence>
<dbReference type="PANTHER" id="PTHR10835:SF0">
    <property type="entry name" value="SQUALENE MONOOXYGENASE"/>
    <property type="match status" value="1"/>
</dbReference>
<keyword evidence="11" id="KW-0443">Lipid metabolism</keyword>
<evidence type="ECO:0000256" key="15">
    <source>
        <dbReference type="ARBA" id="ARBA00023221"/>
    </source>
</evidence>
<organism evidence="24 25">
    <name type="scientific">Aspergillus violaceofuscus (strain CBS 115571)</name>
    <dbReference type="NCBI Taxonomy" id="1450538"/>
    <lineage>
        <taxon>Eukaryota</taxon>
        <taxon>Fungi</taxon>
        <taxon>Dikarya</taxon>
        <taxon>Ascomycota</taxon>
        <taxon>Pezizomycotina</taxon>
        <taxon>Eurotiomycetes</taxon>
        <taxon>Eurotiomycetidae</taxon>
        <taxon>Eurotiales</taxon>
        <taxon>Aspergillaceae</taxon>
        <taxon>Aspergillus</taxon>
    </lineage>
</organism>
<evidence type="ECO:0000256" key="8">
    <source>
        <dbReference type="ARBA" id="ARBA00022824"/>
    </source>
</evidence>
<evidence type="ECO:0000259" key="23">
    <source>
        <dbReference type="Pfam" id="PF08491"/>
    </source>
</evidence>
<evidence type="ECO:0000256" key="17">
    <source>
        <dbReference type="ARBA" id="ARBA00070252"/>
    </source>
</evidence>
<name>A0A2V5I4C0_ASPV1</name>
<feature type="transmembrane region" description="Helical" evidence="22">
    <location>
        <begin position="1439"/>
        <end position="1460"/>
    </location>
</feature>
<keyword evidence="14 22" id="KW-0472">Membrane</keyword>
<keyword evidence="15" id="KW-0753">Steroid metabolism</keyword>
<evidence type="ECO:0000256" key="20">
    <source>
        <dbReference type="ARBA" id="ARBA00081105"/>
    </source>
</evidence>
<dbReference type="InterPro" id="IPR013698">
    <property type="entry name" value="Squalene_epoxidase"/>
</dbReference>
<evidence type="ECO:0000256" key="6">
    <source>
        <dbReference type="ARBA" id="ARBA00022630"/>
    </source>
</evidence>
<dbReference type="EC" id="1.14.14.17" evidence="5"/>
<sequence length="1464" mass="164694">MTPESAAAARGTTTPAVPSRNALRVLRRLALAGSTVGGFCTIAAVTYDVHRRVTIAERIVENKRALHASAPNYDATAAARRLARMMEAAEAGEFMGLESLKDQDRRAASPTTPTPTPTPEVISPPSDRTTATATTSSFQDMYISLPGGGGSSPALAEKLLRDTRPGPLNPQMQTPGLADGLGSLGSSGSSGSSANEFQKAAPGTLGNSLTDEKALMDTLDNQPVTWQMQWLLTNDRPVYAAQLFLDTHPETHQHLAPQRRQLAEQVFFANCTAGNVHLARNVFERVEAVDQVSFEMWRTMILTLAKKGAIESAAAIYTRYMHRFKASPEMIDIVLRCLVESHRLTTAKWFLLRNLQYDRGCGLCGAYLTGLWRKTRSIELLNGQLSKLLRVLMRLGKKPTDKLFNPVIKAYVEFGRLADAEALANEMTVNHGIPPRCRTKGLLLLGKALQCDWEGVRAGFEEMHKLRLVYRVADFIPVFDRIFLEYWPTHTAEEIRTWLYGYLTEFEIVPDRVLYKHILEALVQKGDRDMVYEFLRFAKERKWPKLINEFAFLEMLRSQRHALEHSPIGFWQMLQAARMKYGQAAASQRILGYDQHSFPSPEVNKMPFTEDSLPFFQRMQQETQTSRPVDQYQKVHRLMVHYMHNGKFVEALKRYEAAKAARFHFKQVHVELAVIATIIEKGIEAARELIDSNWRSIRNVTRFLPQFFRQVTEIDTEATNEHIKLAVFRFYEICSSGKDMTVKHHMLVALCRRLIHEDKPDLALELLSAIYMSRYRHTLAFDGPCLKMFLRAFTLADNPLGVRWCLMTALTWPKIDTDFTIEVRRIIGRLRHRTESNLTNMHYMIEREEYLTHVADMVIRKVEGKDASTTSDVIHNPRLKQSKRNIIKRPPTAIKVYRLDEVDKAVTEWDEEYELHAALGQIQNVRVRAIANLTEEQYLEQYLEHGHPLPFDYSSSVLQTKYALRSLPNYLVSSNLTPFAFSHRTMATAVANGHATPSADAARQRRQIHHAADVVIVGAGILGCALAVTLGRQGRSVLLLENSMKEPDRIVGELLQPGGVQALEQLGLADCLEDIDAIPVEGYYITYHGQPVEIPYSQASPTTPPPRGRSFHHGRFVMKLRGAALACPNVTVVETKATELVTCSHTKQVLGVECVTKDGKADCYFGHLTVVADGYASKFRKQHHARTPEVRSRFWGLELIDPVMPKPYYGHVLLSDDAPILIYQIGTHETRILIDIPENCPSASVKNGGVKAHLRNVVLPSLPESVRPSFEAALEKGPLRSMPNSYLPSARNQTPGLVILGDALNMRHPLTGGGMTVAFNDVVVLRDLLSPERVPSFSNTEKVIQQLSSFHWQRKNGSSVINILAMALYSLFAADDEHLRALQRGCFRYFELGMTAGPVGLLAGMTQKPAVLFGHFFTVAFLSLWLLVAESPLYKLPLVLWQCVMVFWTACVVIFPYMLIEAFC</sequence>
<evidence type="ECO:0000256" key="4">
    <source>
        <dbReference type="ARBA" id="ARBA00008802"/>
    </source>
</evidence>
<comment type="subcellular location">
    <subcellularLocation>
        <location evidence="3">Endoplasmic reticulum membrane</location>
        <topology evidence="3">Multi-pass membrane protein</topology>
    </subcellularLocation>
    <subcellularLocation>
        <location evidence="2">Microsome membrane</location>
        <topology evidence="2">Multi-pass membrane protein</topology>
    </subcellularLocation>
</comment>
<evidence type="ECO:0000256" key="11">
    <source>
        <dbReference type="ARBA" id="ARBA00022955"/>
    </source>
</evidence>
<dbReference type="Pfam" id="PF08491">
    <property type="entry name" value="SE"/>
    <property type="match status" value="1"/>
</dbReference>
<feature type="region of interest" description="Disordered" evidence="21">
    <location>
        <begin position="162"/>
        <end position="208"/>
    </location>
</feature>
<evidence type="ECO:0000256" key="5">
    <source>
        <dbReference type="ARBA" id="ARBA00012312"/>
    </source>
</evidence>
<evidence type="ECO:0000256" key="10">
    <source>
        <dbReference type="ARBA" id="ARBA00022848"/>
    </source>
</evidence>
<comment type="similarity">
    <text evidence="4">Belongs to the squalene monooxygenase family.</text>
</comment>
<evidence type="ECO:0000256" key="21">
    <source>
        <dbReference type="SAM" id="MobiDB-lite"/>
    </source>
</evidence>
<dbReference type="GO" id="GO:0006696">
    <property type="term" value="P:ergosterol biosynthetic process"/>
    <property type="evidence" value="ECO:0007669"/>
    <property type="project" value="TreeGrafter"/>
</dbReference>
<dbReference type="PANTHER" id="PTHR10835">
    <property type="entry name" value="SQUALENE MONOOXYGENASE"/>
    <property type="match status" value="1"/>
</dbReference>
<evidence type="ECO:0000256" key="2">
    <source>
        <dbReference type="ARBA" id="ARBA00004154"/>
    </source>
</evidence>
<dbReference type="Gene3D" id="1.25.40.10">
    <property type="entry name" value="Tetratricopeptide repeat domain"/>
    <property type="match status" value="1"/>
</dbReference>
<evidence type="ECO:0000256" key="12">
    <source>
        <dbReference type="ARBA" id="ARBA00022989"/>
    </source>
</evidence>
<feature type="transmembrane region" description="Helical" evidence="22">
    <location>
        <begin position="1410"/>
        <end position="1427"/>
    </location>
</feature>
<keyword evidence="11" id="KW-0752">Steroid biosynthesis</keyword>
<evidence type="ECO:0000256" key="16">
    <source>
        <dbReference type="ARBA" id="ARBA00029435"/>
    </source>
</evidence>
<gene>
    <name evidence="24" type="ORF">BO99DRAFT_426276</name>
</gene>
<evidence type="ECO:0000313" key="25">
    <source>
        <dbReference type="Proteomes" id="UP000249829"/>
    </source>
</evidence>
<keyword evidence="6" id="KW-0285">Flavoprotein</keyword>
<dbReference type="EMBL" id="KZ825210">
    <property type="protein sequence ID" value="PYI14476.1"/>
    <property type="molecule type" value="Genomic_DNA"/>
</dbReference>
<keyword evidence="10" id="KW-0492">Microsome</keyword>
<keyword evidence="11" id="KW-0444">Lipid biosynthesis</keyword>
<keyword evidence="25" id="KW-1185">Reference proteome</keyword>
<proteinExistence type="inferred from homology"/>
<dbReference type="STRING" id="1450538.A0A2V5I4C0"/>
<dbReference type="InterPro" id="IPR011990">
    <property type="entry name" value="TPR-like_helical_dom_sf"/>
</dbReference>
<dbReference type="Proteomes" id="UP000249829">
    <property type="component" value="Unassembled WGS sequence"/>
</dbReference>
<feature type="domain" description="Squalene epoxidase" evidence="23">
    <location>
        <begin position="1166"/>
        <end position="1441"/>
    </location>
</feature>
<evidence type="ECO:0000313" key="24">
    <source>
        <dbReference type="EMBL" id="PYI14476.1"/>
    </source>
</evidence>
<evidence type="ECO:0000256" key="7">
    <source>
        <dbReference type="ARBA" id="ARBA00022692"/>
    </source>
</evidence>
<feature type="compositionally biased region" description="Low complexity" evidence="21">
    <location>
        <begin position="180"/>
        <end position="193"/>
    </location>
</feature>
<dbReference type="SUPFAM" id="SSF51905">
    <property type="entry name" value="FAD/NAD(P)-binding domain"/>
    <property type="match status" value="1"/>
</dbReference>
<evidence type="ECO:0000256" key="18">
    <source>
        <dbReference type="ARBA" id="ARBA00070793"/>
    </source>
</evidence>
<dbReference type="InterPro" id="IPR036188">
    <property type="entry name" value="FAD/NAD-bd_sf"/>
</dbReference>
<evidence type="ECO:0000256" key="9">
    <source>
        <dbReference type="ARBA" id="ARBA00022827"/>
    </source>
</evidence>
<reference evidence="24 25" key="1">
    <citation type="submission" date="2018-02" db="EMBL/GenBank/DDBJ databases">
        <title>The genomes of Aspergillus section Nigri reveals drivers in fungal speciation.</title>
        <authorList>
            <consortium name="DOE Joint Genome Institute"/>
            <person name="Vesth T.C."/>
            <person name="Nybo J."/>
            <person name="Theobald S."/>
            <person name="Brandl J."/>
            <person name="Frisvad J.C."/>
            <person name="Nielsen K.F."/>
            <person name="Lyhne E.K."/>
            <person name="Kogle M.E."/>
            <person name="Kuo A."/>
            <person name="Riley R."/>
            <person name="Clum A."/>
            <person name="Nolan M."/>
            <person name="Lipzen A."/>
            <person name="Salamov A."/>
            <person name="Henrissat B."/>
            <person name="Wiebenga A."/>
            <person name="De vries R.P."/>
            <person name="Grigoriev I.V."/>
            <person name="Mortensen U.H."/>
            <person name="Andersen M.R."/>
            <person name="Baker S.E."/>
        </authorList>
    </citation>
    <scope>NUCLEOTIDE SEQUENCE [LARGE SCALE GENOMIC DNA]</scope>
    <source>
        <strain evidence="24 25">CBS 115571</strain>
    </source>
</reference>
<protein>
    <recommendedName>
        <fullName evidence="18">Squalene epoxidase ERG1</fullName>
        <ecNumber evidence="5">1.14.14.17</ecNumber>
    </recommendedName>
    <alternativeName>
        <fullName evidence="17">Squalene epoxidase erg1</fullName>
    </alternativeName>
    <alternativeName>
        <fullName evidence="19 20">Squalene monooxygenase ERG1</fullName>
    </alternativeName>
</protein>
<keyword evidence="9" id="KW-0274">FAD</keyword>
<accession>A0A2V5I4C0</accession>
<dbReference type="GO" id="GO:0005789">
    <property type="term" value="C:endoplasmic reticulum membrane"/>
    <property type="evidence" value="ECO:0007669"/>
    <property type="project" value="UniProtKB-SubCell"/>
</dbReference>
<keyword evidence="12 22" id="KW-1133">Transmembrane helix</keyword>
<evidence type="ECO:0000256" key="13">
    <source>
        <dbReference type="ARBA" id="ARBA00023002"/>
    </source>
</evidence>
<comment type="cofactor">
    <cofactor evidence="1">
        <name>FAD</name>
        <dbReference type="ChEBI" id="CHEBI:57692"/>
    </cofactor>
</comment>
<dbReference type="Gene3D" id="3.50.50.60">
    <property type="entry name" value="FAD/NAD(P)-binding domain"/>
    <property type="match status" value="1"/>
</dbReference>
<feature type="region of interest" description="Disordered" evidence="21">
    <location>
        <begin position="97"/>
        <end position="132"/>
    </location>
</feature>
<comment type="pathway">
    <text evidence="16">Steroid metabolism; ergosterol biosynthesis.</text>
</comment>
<evidence type="ECO:0000256" key="14">
    <source>
        <dbReference type="ARBA" id="ARBA00023136"/>
    </source>
</evidence>
<keyword evidence="13" id="KW-0560">Oxidoreductase</keyword>
<dbReference type="FunFam" id="3.50.50.60:FF:000166">
    <property type="entry name" value="Squalene monooxygenase Erg1"/>
    <property type="match status" value="1"/>
</dbReference>
<keyword evidence="8" id="KW-0256">Endoplasmic reticulum</keyword>
<dbReference type="PRINTS" id="PR00420">
    <property type="entry name" value="RNGMNOXGNASE"/>
</dbReference>